<evidence type="ECO:0000256" key="1">
    <source>
        <dbReference type="SAM" id="MobiDB-lite"/>
    </source>
</evidence>
<reference evidence="3" key="2">
    <citation type="submission" date="2015-01" db="EMBL/GenBank/DDBJ databases">
        <title>Evolutionary Origins and Diversification of the Mycorrhizal Mutualists.</title>
        <authorList>
            <consortium name="DOE Joint Genome Institute"/>
            <consortium name="Mycorrhizal Genomics Consortium"/>
            <person name="Kohler A."/>
            <person name="Kuo A."/>
            <person name="Nagy L.G."/>
            <person name="Floudas D."/>
            <person name="Copeland A."/>
            <person name="Barry K.W."/>
            <person name="Cichocki N."/>
            <person name="Veneault-Fourrey C."/>
            <person name="LaButti K."/>
            <person name="Lindquist E.A."/>
            <person name="Lipzen A."/>
            <person name="Lundell T."/>
            <person name="Morin E."/>
            <person name="Murat C."/>
            <person name="Riley R."/>
            <person name="Ohm R."/>
            <person name="Sun H."/>
            <person name="Tunlid A."/>
            <person name="Henrissat B."/>
            <person name="Grigoriev I.V."/>
            <person name="Hibbett D.S."/>
            <person name="Martin F."/>
        </authorList>
    </citation>
    <scope>NUCLEOTIDE SEQUENCE [LARGE SCALE GENOMIC DNA]</scope>
    <source>
        <strain evidence="3">Marx 270</strain>
    </source>
</reference>
<keyword evidence="3" id="KW-1185">Reference proteome</keyword>
<feature type="region of interest" description="Disordered" evidence="1">
    <location>
        <begin position="1"/>
        <end position="51"/>
    </location>
</feature>
<dbReference type="AlphaFoldDB" id="A0A0C3KSY9"/>
<feature type="compositionally biased region" description="Low complexity" evidence="1">
    <location>
        <begin position="1"/>
        <end position="21"/>
    </location>
</feature>
<evidence type="ECO:0000313" key="3">
    <source>
        <dbReference type="Proteomes" id="UP000054217"/>
    </source>
</evidence>
<evidence type="ECO:0000313" key="2">
    <source>
        <dbReference type="EMBL" id="KIO12642.1"/>
    </source>
</evidence>
<reference evidence="2 3" key="1">
    <citation type="submission" date="2014-04" db="EMBL/GenBank/DDBJ databases">
        <authorList>
            <consortium name="DOE Joint Genome Institute"/>
            <person name="Kuo A."/>
            <person name="Kohler A."/>
            <person name="Costa M.D."/>
            <person name="Nagy L.G."/>
            <person name="Floudas D."/>
            <person name="Copeland A."/>
            <person name="Barry K.W."/>
            <person name="Cichocki N."/>
            <person name="Veneault-Fourrey C."/>
            <person name="LaButti K."/>
            <person name="Lindquist E.A."/>
            <person name="Lipzen A."/>
            <person name="Lundell T."/>
            <person name="Morin E."/>
            <person name="Murat C."/>
            <person name="Sun H."/>
            <person name="Tunlid A."/>
            <person name="Henrissat B."/>
            <person name="Grigoriev I.V."/>
            <person name="Hibbett D.S."/>
            <person name="Martin F."/>
            <person name="Nordberg H.P."/>
            <person name="Cantor M.N."/>
            <person name="Hua S.X."/>
        </authorList>
    </citation>
    <scope>NUCLEOTIDE SEQUENCE [LARGE SCALE GENOMIC DNA]</scope>
    <source>
        <strain evidence="2 3">Marx 270</strain>
    </source>
</reference>
<sequence length="51" mass="4995">MSGPSPTPQSSIPQSDPTPSQGCTEGGDKSSALIPDTALRSPGTSGVAHTT</sequence>
<protein>
    <submittedName>
        <fullName evidence="2">Uncharacterized protein</fullName>
    </submittedName>
</protein>
<proteinExistence type="predicted"/>
<feature type="compositionally biased region" description="Polar residues" evidence="1">
    <location>
        <begin position="42"/>
        <end position="51"/>
    </location>
</feature>
<organism evidence="2 3">
    <name type="scientific">Pisolithus tinctorius Marx 270</name>
    <dbReference type="NCBI Taxonomy" id="870435"/>
    <lineage>
        <taxon>Eukaryota</taxon>
        <taxon>Fungi</taxon>
        <taxon>Dikarya</taxon>
        <taxon>Basidiomycota</taxon>
        <taxon>Agaricomycotina</taxon>
        <taxon>Agaricomycetes</taxon>
        <taxon>Agaricomycetidae</taxon>
        <taxon>Boletales</taxon>
        <taxon>Sclerodermatineae</taxon>
        <taxon>Pisolithaceae</taxon>
        <taxon>Pisolithus</taxon>
    </lineage>
</organism>
<dbReference type="EMBL" id="KN831947">
    <property type="protein sequence ID" value="KIO12642.1"/>
    <property type="molecule type" value="Genomic_DNA"/>
</dbReference>
<dbReference type="Proteomes" id="UP000054217">
    <property type="component" value="Unassembled WGS sequence"/>
</dbReference>
<gene>
    <name evidence="2" type="ORF">M404DRAFT_993628</name>
</gene>
<name>A0A0C3KSY9_PISTI</name>
<accession>A0A0C3KSY9</accession>
<dbReference type="InParanoid" id="A0A0C3KSY9"/>
<dbReference type="HOGENOM" id="CLU_3107375_0_0_1"/>